<evidence type="ECO:0000313" key="2">
    <source>
        <dbReference type="Proteomes" id="UP000726737"/>
    </source>
</evidence>
<comment type="caution">
    <text evidence="1">The sequence shown here is derived from an EMBL/GenBank/DDBJ whole genome shotgun (WGS) entry which is preliminary data.</text>
</comment>
<sequence>AIKIGENYLRTTSKDRQDNTTGDVVQEEREEDMLNIMEGAPESVERISRLTEEDFESHLRVVEFEEQDGVAILDTNTIDLTTTSEEENAMEEAVDHLIPDGDFEK</sequence>
<organism evidence="1 2">
    <name type="scientific">Mortierella polycephala</name>
    <dbReference type="NCBI Taxonomy" id="41804"/>
    <lineage>
        <taxon>Eukaryota</taxon>
        <taxon>Fungi</taxon>
        <taxon>Fungi incertae sedis</taxon>
        <taxon>Mucoromycota</taxon>
        <taxon>Mortierellomycotina</taxon>
        <taxon>Mortierellomycetes</taxon>
        <taxon>Mortierellales</taxon>
        <taxon>Mortierellaceae</taxon>
        <taxon>Mortierella</taxon>
    </lineage>
</organism>
<dbReference type="EMBL" id="JAAAJA010001663">
    <property type="protein sequence ID" value="KAG0247035.1"/>
    <property type="molecule type" value="Genomic_DNA"/>
</dbReference>
<evidence type="ECO:0000313" key="1">
    <source>
        <dbReference type="EMBL" id="KAG0247035.1"/>
    </source>
</evidence>
<proteinExistence type="predicted"/>
<accession>A0A9P6PJT7</accession>
<gene>
    <name evidence="1" type="ORF">BG011_002174</name>
</gene>
<reference evidence="1" key="1">
    <citation type="journal article" date="2020" name="Fungal Divers.">
        <title>Resolving the Mortierellaceae phylogeny through synthesis of multi-gene phylogenetics and phylogenomics.</title>
        <authorList>
            <person name="Vandepol N."/>
            <person name="Liber J."/>
            <person name="Desiro A."/>
            <person name="Na H."/>
            <person name="Kennedy M."/>
            <person name="Barry K."/>
            <person name="Grigoriev I.V."/>
            <person name="Miller A.N."/>
            <person name="O'Donnell K."/>
            <person name="Stajich J.E."/>
            <person name="Bonito G."/>
        </authorList>
    </citation>
    <scope>NUCLEOTIDE SEQUENCE</scope>
    <source>
        <strain evidence="1">KOD948</strain>
    </source>
</reference>
<feature type="non-terminal residue" evidence="1">
    <location>
        <position position="1"/>
    </location>
</feature>
<keyword evidence="2" id="KW-1185">Reference proteome</keyword>
<dbReference type="Proteomes" id="UP000726737">
    <property type="component" value="Unassembled WGS sequence"/>
</dbReference>
<name>A0A9P6PJT7_9FUNG</name>
<protein>
    <submittedName>
        <fullName evidence="1">Uncharacterized protein</fullName>
    </submittedName>
</protein>
<dbReference type="OrthoDB" id="10524859at2759"/>
<dbReference type="AlphaFoldDB" id="A0A9P6PJT7"/>